<dbReference type="PANTHER" id="PTHR43464:SF19">
    <property type="entry name" value="UBIQUINONE BIOSYNTHESIS O-METHYLTRANSFERASE, MITOCHONDRIAL"/>
    <property type="match status" value="1"/>
</dbReference>
<evidence type="ECO:0000313" key="6">
    <source>
        <dbReference type="Proteomes" id="UP000192923"/>
    </source>
</evidence>
<evidence type="ECO:0000256" key="1">
    <source>
        <dbReference type="ARBA" id="ARBA00022603"/>
    </source>
</evidence>
<reference evidence="5 6" key="1">
    <citation type="submission" date="2016-12" db="EMBL/GenBank/DDBJ databases">
        <authorList>
            <person name="Song W.-J."/>
            <person name="Kurnit D.M."/>
        </authorList>
    </citation>
    <scope>NUCLEOTIDE SEQUENCE [LARGE SCALE GENOMIC DNA]</scope>
    <source>
        <strain evidence="5 6">175</strain>
    </source>
</reference>
<evidence type="ECO:0000256" key="3">
    <source>
        <dbReference type="ARBA" id="ARBA00022691"/>
    </source>
</evidence>
<dbReference type="EMBL" id="FXAM01000001">
    <property type="protein sequence ID" value="SMF96739.1"/>
    <property type="molecule type" value="Genomic_DNA"/>
</dbReference>
<dbReference type="Proteomes" id="UP000192923">
    <property type="component" value="Unassembled WGS sequence"/>
</dbReference>
<evidence type="ECO:0000256" key="2">
    <source>
        <dbReference type="ARBA" id="ARBA00022679"/>
    </source>
</evidence>
<dbReference type="Pfam" id="PF13649">
    <property type="entry name" value="Methyltransf_25"/>
    <property type="match status" value="1"/>
</dbReference>
<dbReference type="PANTHER" id="PTHR43464">
    <property type="entry name" value="METHYLTRANSFERASE"/>
    <property type="match status" value="1"/>
</dbReference>
<sequence length="231" mass="25603">MNTPEAFFVNSWNVYNKLVAHNYMFHREIYAAVERSLGDGPARPFALLDLGCGDASRLAPILKRLDLAAYRGVDLAGPALALAAENLRGLACPVDLRQGDMLEWLADDGERYDAVFSSFALHHLTAAKKQDFFRRCAERLRPGGRLLLIDVARDEGQDLPAYLDAYCGTMARDWTALEAGELDFAIGHVRSYDLPETLDGLLGMAEQAGFTEARRLGQYTWHHALSFGKPA</sequence>
<dbReference type="RefSeq" id="WP_085215597.1">
    <property type="nucleotide sequence ID" value="NZ_FXAM01000001.1"/>
</dbReference>
<keyword evidence="3" id="KW-0949">S-adenosyl-L-methionine</keyword>
<accession>A0A1Y6D1D4</accession>
<organism evidence="5 6">
    <name type="scientific">Methylomagnum ishizawai</name>
    <dbReference type="NCBI Taxonomy" id="1760988"/>
    <lineage>
        <taxon>Bacteria</taxon>
        <taxon>Pseudomonadati</taxon>
        <taxon>Pseudomonadota</taxon>
        <taxon>Gammaproteobacteria</taxon>
        <taxon>Methylococcales</taxon>
        <taxon>Methylococcaceae</taxon>
        <taxon>Methylomagnum</taxon>
    </lineage>
</organism>
<proteinExistence type="predicted"/>
<dbReference type="OrthoDB" id="552816at2"/>
<keyword evidence="2 5" id="KW-0808">Transferase</keyword>
<dbReference type="GO" id="GO:0032259">
    <property type="term" value="P:methylation"/>
    <property type="evidence" value="ECO:0007669"/>
    <property type="project" value="UniProtKB-KW"/>
</dbReference>
<dbReference type="GO" id="GO:0008168">
    <property type="term" value="F:methyltransferase activity"/>
    <property type="evidence" value="ECO:0007669"/>
    <property type="project" value="UniProtKB-KW"/>
</dbReference>
<evidence type="ECO:0000259" key="4">
    <source>
        <dbReference type="Pfam" id="PF13649"/>
    </source>
</evidence>
<dbReference type="AlphaFoldDB" id="A0A1Y6D1D4"/>
<name>A0A1Y6D1D4_9GAMM</name>
<dbReference type="InterPro" id="IPR041698">
    <property type="entry name" value="Methyltransf_25"/>
</dbReference>
<feature type="domain" description="Methyltransferase" evidence="4">
    <location>
        <begin position="48"/>
        <end position="144"/>
    </location>
</feature>
<dbReference type="InterPro" id="IPR029063">
    <property type="entry name" value="SAM-dependent_MTases_sf"/>
</dbReference>
<gene>
    <name evidence="5" type="ORF">SAMN02949497_4145</name>
</gene>
<dbReference type="SUPFAM" id="SSF53335">
    <property type="entry name" value="S-adenosyl-L-methionine-dependent methyltransferases"/>
    <property type="match status" value="1"/>
</dbReference>
<keyword evidence="6" id="KW-1185">Reference proteome</keyword>
<dbReference type="Gene3D" id="3.40.50.150">
    <property type="entry name" value="Vaccinia Virus protein VP39"/>
    <property type="match status" value="1"/>
</dbReference>
<dbReference type="CDD" id="cd02440">
    <property type="entry name" value="AdoMet_MTases"/>
    <property type="match status" value="1"/>
</dbReference>
<keyword evidence="1 5" id="KW-0489">Methyltransferase</keyword>
<protein>
    <submittedName>
        <fullName evidence="5">Methyltransferase domain-containing protein</fullName>
    </submittedName>
</protein>
<dbReference type="STRING" id="1760988.SAMN02949497_4145"/>
<evidence type="ECO:0000313" key="5">
    <source>
        <dbReference type="EMBL" id="SMF96739.1"/>
    </source>
</evidence>